<dbReference type="Proteomes" id="UP000252172">
    <property type="component" value="Unassembled WGS sequence"/>
</dbReference>
<sequence>METVKSEIRLLAPVEKVWTYFSEPHHVQKWFFAIKDWRCARALNELRAGGNFSYRMENKDGSHGYDFVGTIDSVIPMEKILSTLDDGRNLEFHFEKKDDTTTHFIMFFDPETKNTRESQKRFWDIVLSNFEKYVENSR</sequence>
<dbReference type="Gene3D" id="3.30.530.20">
    <property type="match status" value="1"/>
</dbReference>
<evidence type="ECO:0000256" key="1">
    <source>
        <dbReference type="ARBA" id="ARBA00006817"/>
    </source>
</evidence>
<dbReference type="EMBL" id="QPIE01000005">
    <property type="protein sequence ID" value="RCU42798.1"/>
    <property type="molecule type" value="Genomic_DNA"/>
</dbReference>
<dbReference type="OrthoDB" id="384974at2"/>
<organism evidence="3 4">
    <name type="scientific">Chryseobacterium lacus</name>
    <dbReference type="NCBI Taxonomy" id="2058346"/>
    <lineage>
        <taxon>Bacteria</taxon>
        <taxon>Pseudomonadati</taxon>
        <taxon>Bacteroidota</taxon>
        <taxon>Flavobacteriia</taxon>
        <taxon>Flavobacteriales</taxon>
        <taxon>Weeksellaceae</taxon>
        <taxon>Chryseobacterium group</taxon>
        <taxon>Chryseobacterium</taxon>
    </lineage>
</organism>
<protein>
    <submittedName>
        <fullName evidence="3">Activator of HSP90 ATPase</fullName>
    </submittedName>
</protein>
<dbReference type="RefSeq" id="WP_114304010.1">
    <property type="nucleotide sequence ID" value="NZ_QPIE01000005.1"/>
</dbReference>
<name>A0A368MX99_9FLAO</name>
<dbReference type="InterPro" id="IPR023393">
    <property type="entry name" value="START-like_dom_sf"/>
</dbReference>
<dbReference type="AlphaFoldDB" id="A0A368MX99"/>
<evidence type="ECO:0000313" key="4">
    <source>
        <dbReference type="Proteomes" id="UP000252172"/>
    </source>
</evidence>
<reference evidence="3 4" key="1">
    <citation type="submission" date="2018-07" db="EMBL/GenBank/DDBJ databases">
        <title>Chryseobacterium lacus sp. nov., isolated from lake water.</title>
        <authorList>
            <person name="Li C.-M."/>
        </authorList>
    </citation>
    <scope>NUCLEOTIDE SEQUENCE [LARGE SCALE GENOMIC DNA]</scope>
    <source>
        <strain evidence="3 4">YLOS41</strain>
    </source>
</reference>
<dbReference type="SUPFAM" id="SSF55961">
    <property type="entry name" value="Bet v1-like"/>
    <property type="match status" value="1"/>
</dbReference>
<comment type="caution">
    <text evidence="3">The sequence shown here is derived from an EMBL/GenBank/DDBJ whole genome shotgun (WGS) entry which is preliminary data.</text>
</comment>
<keyword evidence="4" id="KW-1185">Reference proteome</keyword>
<evidence type="ECO:0000313" key="3">
    <source>
        <dbReference type="EMBL" id="RCU42798.1"/>
    </source>
</evidence>
<proteinExistence type="inferred from homology"/>
<evidence type="ECO:0000259" key="2">
    <source>
        <dbReference type="Pfam" id="PF08327"/>
    </source>
</evidence>
<dbReference type="Pfam" id="PF08327">
    <property type="entry name" value="AHSA1"/>
    <property type="match status" value="1"/>
</dbReference>
<feature type="domain" description="Activator of Hsp90 ATPase homologue 1/2-like C-terminal" evidence="2">
    <location>
        <begin position="12"/>
        <end position="135"/>
    </location>
</feature>
<comment type="similarity">
    <text evidence="1">Belongs to the AHA1 family.</text>
</comment>
<dbReference type="InterPro" id="IPR013538">
    <property type="entry name" value="ASHA1/2-like_C"/>
</dbReference>
<accession>A0A368MX99</accession>
<gene>
    <name evidence="3" type="ORF">DQ356_08290</name>
</gene>